<evidence type="ECO:0000313" key="4">
    <source>
        <dbReference type="Proteomes" id="UP000278143"/>
    </source>
</evidence>
<reference evidence="4" key="1">
    <citation type="journal article" date="2018" name="Nat. Microbiol.">
        <title>Leveraging single-cell genomics to expand the fungal tree of life.</title>
        <authorList>
            <person name="Ahrendt S.R."/>
            <person name="Quandt C.A."/>
            <person name="Ciobanu D."/>
            <person name="Clum A."/>
            <person name="Salamov A."/>
            <person name="Andreopoulos B."/>
            <person name="Cheng J.F."/>
            <person name="Woyke T."/>
            <person name="Pelin A."/>
            <person name="Henrissat B."/>
            <person name="Reynolds N.K."/>
            <person name="Benny G.L."/>
            <person name="Smith M.E."/>
            <person name="James T.Y."/>
            <person name="Grigoriev I.V."/>
        </authorList>
    </citation>
    <scope>NUCLEOTIDE SEQUENCE [LARGE SCALE GENOMIC DNA]</scope>
    <source>
        <strain evidence="4">Benny S71-1</strain>
    </source>
</reference>
<dbReference type="Proteomes" id="UP000278143">
    <property type="component" value="Unassembled WGS sequence"/>
</dbReference>
<sequence length="100" mass="11131">MNTAAIAKHNLNQALTWLVYIHLVAVYYLDYSFVFLALRGYMQWNLSVQSMSIALRLSFGIIVAMTLLCALRRLQSPDGPGIIIDFIGTGRGIGRDGEKP</sequence>
<gene>
    <name evidence="3" type="ORF">SYNPS1DRAFT_25813</name>
</gene>
<feature type="transmembrane region" description="Helical" evidence="1">
    <location>
        <begin position="17"/>
        <end position="41"/>
    </location>
</feature>
<evidence type="ECO:0000259" key="2">
    <source>
        <dbReference type="Pfam" id="PF08508"/>
    </source>
</evidence>
<dbReference type="AlphaFoldDB" id="A0A4P9YSS8"/>
<keyword evidence="4" id="KW-1185">Reference proteome</keyword>
<keyword evidence="1" id="KW-0812">Transmembrane</keyword>
<evidence type="ECO:0000313" key="3">
    <source>
        <dbReference type="EMBL" id="RKP22442.1"/>
    </source>
</evidence>
<dbReference type="EMBL" id="KZ992099">
    <property type="protein sequence ID" value="RKP22442.1"/>
    <property type="molecule type" value="Genomic_DNA"/>
</dbReference>
<dbReference type="OrthoDB" id="10582251at2759"/>
<dbReference type="Pfam" id="PF08508">
    <property type="entry name" value="DUF1746"/>
    <property type="match status" value="1"/>
</dbReference>
<proteinExistence type="predicted"/>
<dbReference type="InterPro" id="IPR013715">
    <property type="entry name" value="DUF1746"/>
</dbReference>
<organism evidence="3 4">
    <name type="scientific">Syncephalis pseudoplumigaleata</name>
    <dbReference type="NCBI Taxonomy" id="1712513"/>
    <lineage>
        <taxon>Eukaryota</taxon>
        <taxon>Fungi</taxon>
        <taxon>Fungi incertae sedis</taxon>
        <taxon>Zoopagomycota</taxon>
        <taxon>Zoopagomycotina</taxon>
        <taxon>Zoopagomycetes</taxon>
        <taxon>Zoopagales</taxon>
        <taxon>Piptocephalidaceae</taxon>
        <taxon>Syncephalis</taxon>
    </lineage>
</organism>
<evidence type="ECO:0000256" key="1">
    <source>
        <dbReference type="SAM" id="Phobius"/>
    </source>
</evidence>
<feature type="transmembrane region" description="Helical" evidence="1">
    <location>
        <begin position="53"/>
        <end position="71"/>
    </location>
</feature>
<name>A0A4P9YSS8_9FUNG</name>
<keyword evidence="1" id="KW-1133">Transmembrane helix</keyword>
<feature type="domain" description="DUF1746" evidence="2">
    <location>
        <begin position="15"/>
        <end position="89"/>
    </location>
</feature>
<protein>
    <recommendedName>
        <fullName evidence="2">DUF1746 domain-containing protein</fullName>
    </recommendedName>
</protein>
<keyword evidence="1" id="KW-0472">Membrane</keyword>
<accession>A0A4P9YSS8</accession>